<dbReference type="EMBL" id="SLWS01000003">
    <property type="protein sequence ID" value="TCO61088.1"/>
    <property type="molecule type" value="Genomic_DNA"/>
</dbReference>
<dbReference type="Proteomes" id="UP000295680">
    <property type="component" value="Unassembled WGS sequence"/>
</dbReference>
<name>A0A4R2JUT5_9PSEU</name>
<accession>A0A4R2JUT5</accession>
<reference evidence="1 2" key="1">
    <citation type="submission" date="2019-03" db="EMBL/GenBank/DDBJ databases">
        <title>Genomic Encyclopedia of Type Strains, Phase IV (KMG-IV): sequencing the most valuable type-strain genomes for metagenomic binning, comparative biology and taxonomic classification.</title>
        <authorList>
            <person name="Goeker M."/>
        </authorList>
    </citation>
    <scope>NUCLEOTIDE SEQUENCE [LARGE SCALE GENOMIC DNA]</scope>
    <source>
        <strain evidence="1 2">DSM 45934</strain>
    </source>
</reference>
<keyword evidence="2" id="KW-1185">Reference proteome</keyword>
<proteinExistence type="predicted"/>
<organism evidence="1 2">
    <name type="scientific">Actinocrispum wychmicini</name>
    <dbReference type="NCBI Taxonomy" id="1213861"/>
    <lineage>
        <taxon>Bacteria</taxon>
        <taxon>Bacillati</taxon>
        <taxon>Actinomycetota</taxon>
        <taxon>Actinomycetes</taxon>
        <taxon>Pseudonocardiales</taxon>
        <taxon>Pseudonocardiaceae</taxon>
        <taxon>Actinocrispum</taxon>
    </lineage>
</organism>
<sequence>MVKSVWVNLDLLFGRDPGAPLHTVADGLDMEGQVKGQLSGWFRSAKGDWLAVVGYDIAYADGRRATVRVTDQLVPARAVLPRQGP</sequence>
<evidence type="ECO:0000313" key="2">
    <source>
        <dbReference type="Proteomes" id="UP000295680"/>
    </source>
</evidence>
<gene>
    <name evidence="1" type="ORF">EV192_103672</name>
</gene>
<dbReference type="OrthoDB" id="4377352at2"/>
<comment type="caution">
    <text evidence="1">The sequence shown here is derived from an EMBL/GenBank/DDBJ whole genome shotgun (WGS) entry which is preliminary data.</text>
</comment>
<dbReference type="AlphaFoldDB" id="A0A4R2JUT5"/>
<evidence type="ECO:0000313" key="1">
    <source>
        <dbReference type="EMBL" id="TCO61088.1"/>
    </source>
</evidence>
<protein>
    <submittedName>
        <fullName evidence="1">Uncharacterized protein</fullName>
    </submittedName>
</protein>